<comment type="caution">
    <text evidence="2">The sequence shown here is derived from an EMBL/GenBank/DDBJ whole genome shotgun (WGS) entry which is preliminary data.</text>
</comment>
<dbReference type="SUPFAM" id="SSF55729">
    <property type="entry name" value="Acyl-CoA N-acyltransferases (Nat)"/>
    <property type="match status" value="1"/>
</dbReference>
<dbReference type="GO" id="GO:0016747">
    <property type="term" value="F:acyltransferase activity, transferring groups other than amino-acyl groups"/>
    <property type="evidence" value="ECO:0007669"/>
    <property type="project" value="InterPro"/>
</dbReference>
<proteinExistence type="predicted"/>
<organism evidence="2 3">
    <name type="scientific">Candidatus Protochlamydia amoebophila</name>
    <dbReference type="NCBI Taxonomy" id="362787"/>
    <lineage>
        <taxon>Bacteria</taxon>
        <taxon>Pseudomonadati</taxon>
        <taxon>Chlamydiota</taxon>
        <taxon>Chlamydiia</taxon>
        <taxon>Parachlamydiales</taxon>
        <taxon>Parachlamydiaceae</taxon>
        <taxon>Candidatus Protochlamydia</taxon>
    </lineage>
</organism>
<dbReference type="SUPFAM" id="SSF81301">
    <property type="entry name" value="Nucleotidyltransferase"/>
    <property type="match status" value="1"/>
</dbReference>
<accession>A0A0C1H6Y4</accession>
<dbReference type="PATRIC" id="fig|362787.3.peg.579"/>
<dbReference type="Proteomes" id="UP000031465">
    <property type="component" value="Unassembled WGS sequence"/>
</dbReference>
<evidence type="ECO:0000259" key="1">
    <source>
        <dbReference type="PROSITE" id="PS51186"/>
    </source>
</evidence>
<dbReference type="PROSITE" id="PS51186">
    <property type="entry name" value="GNAT"/>
    <property type="match status" value="1"/>
</dbReference>
<evidence type="ECO:0000313" key="3">
    <source>
        <dbReference type="Proteomes" id="UP000031465"/>
    </source>
</evidence>
<dbReference type="InterPro" id="IPR043519">
    <property type="entry name" value="NT_sf"/>
</dbReference>
<feature type="domain" description="N-acetyltransferase" evidence="1">
    <location>
        <begin position="185"/>
        <end position="326"/>
    </location>
</feature>
<dbReference type="InterPro" id="IPR007344">
    <property type="entry name" value="GrpB/CoaE"/>
</dbReference>
<evidence type="ECO:0000313" key="2">
    <source>
        <dbReference type="EMBL" id="KIC73244.1"/>
    </source>
</evidence>
<dbReference type="InterPro" id="IPR000182">
    <property type="entry name" value="GNAT_dom"/>
</dbReference>
<protein>
    <submittedName>
        <fullName evidence="2">UPF0157 protein YqkA</fullName>
    </submittedName>
</protein>
<gene>
    <name evidence="2" type="primary">yqkA</name>
    <name evidence="2" type="ORF">DB44_BI00100</name>
</gene>
<sequence length="354" mass="41537">MESFIMPLPDALSDIMNKIEVVEYDPNWPELFEVEAERIKQALGHNCIEIHHIGSTSIPGLSAKPIIDMLPVVRNIQEVDKATKAMESLGYEVKGEYGIAFRRYFQKGKSLRTHNVHVYQEGDPEIIRYLNFRNWMRSHPDDANSYAKLKLELAKKFPYDSLQYCNGKDAFVANIDVKDGFDGWRIVKALTDREWDAVRLLRQKYFFKSKEDPYTWTFTHKDHIHFVFYKNAEIIGYAHLQLWPENRVALRIIVVDEHYRKLGFGSQFLRLCERWLYHQGFKKLLIQSSQEACQFYRRLGYTEMPFNDPDGYKGDPRDFEIGKCLTVDRMDRPKISIYIATSIDGYIARKDGGH</sequence>
<dbReference type="EMBL" id="JSAN01000032">
    <property type="protein sequence ID" value="KIC73244.1"/>
    <property type="molecule type" value="Genomic_DNA"/>
</dbReference>
<reference evidence="2 3" key="1">
    <citation type="journal article" date="2014" name="Mol. Biol. Evol.">
        <title>Massive expansion of Ubiquitination-related gene families within the Chlamydiae.</title>
        <authorList>
            <person name="Domman D."/>
            <person name="Collingro A."/>
            <person name="Lagkouvardos I."/>
            <person name="Gehre L."/>
            <person name="Weinmaier T."/>
            <person name="Rattei T."/>
            <person name="Subtil A."/>
            <person name="Horn M."/>
        </authorList>
    </citation>
    <scope>NUCLEOTIDE SEQUENCE [LARGE SCALE GENOMIC DNA]</scope>
    <source>
        <strain evidence="2 3">EI2</strain>
    </source>
</reference>
<dbReference type="InterPro" id="IPR016181">
    <property type="entry name" value="Acyl_CoA_acyltransferase"/>
</dbReference>
<dbReference type="CDD" id="cd04301">
    <property type="entry name" value="NAT_SF"/>
    <property type="match status" value="1"/>
</dbReference>
<dbReference type="AlphaFoldDB" id="A0A0C1H6Y4"/>
<dbReference type="PANTHER" id="PTHR34822">
    <property type="entry name" value="GRPB DOMAIN PROTEIN (AFU_ORTHOLOGUE AFUA_1G01530)"/>
    <property type="match status" value="1"/>
</dbReference>
<dbReference type="Gene3D" id="3.30.460.10">
    <property type="entry name" value="Beta Polymerase, domain 2"/>
    <property type="match status" value="1"/>
</dbReference>
<dbReference type="Pfam" id="PF00583">
    <property type="entry name" value="Acetyltransf_1"/>
    <property type="match status" value="1"/>
</dbReference>
<name>A0A0C1H6Y4_9BACT</name>
<dbReference type="Gene3D" id="3.40.630.30">
    <property type="match status" value="1"/>
</dbReference>
<dbReference type="PANTHER" id="PTHR34822:SF1">
    <property type="entry name" value="GRPB FAMILY PROTEIN"/>
    <property type="match status" value="1"/>
</dbReference>
<dbReference type="Pfam" id="PF04229">
    <property type="entry name" value="GrpB"/>
    <property type="match status" value="1"/>
</dbReference>